<dbReference type="GO" id="GO:0046872">
    <property type="term" value="F:metal ion binding"/>
    <property type="evidence" value="ECO:0007669"/>
    <property type="project" value="UniProtKB-KW"/>
</dbReference>
<dbReference type="GO" id="GO:0004519">
    <property type="term" value="F:endonuclease activity"/>
    <property type="evidence" value="ECO:0007669"/>
    <property type="project" value="UniProtKB-KW"/>
</dbReference>
<evidence type="ECO:0000313" key="8">
    <source>
        <dbReference type="EMBL" id="OGY66846.1"/>
    </source>
</evidence>
<keyword evidence="4" id="KW-0479">Metal-binding</keyword>
<evidence type="ECO:0000256" key="2">
    <source>
        <dbReference type="ARBA" id="ARBA00010875"/>
    </source>
</evidence>
<protein>
    <submittedName>
        <fullName evidence="8">rRNA maturation RNase YbeY</fullName>
    </submittedName>
</protein>
<dbReference type="SUPFAM" id="SSF55486">
    <property type="entry name" value="Metalloproteases ('zincins'), catalytic domain"/>
    <property type="match status" value="1"/>
</dbReference>
<dbReference type="PROSITE" id="PS01306">
    <property type="entry name" value="UPF0054"/>
    <property type="match status" value="1"/>
</dbReference>
<organism evidence="8 9">
    <name type="scientific">Candidatus Harrisonbacteria bacterium RIFCSPLOWO2_02_FULL_41_13b</name>
    <dbReference type="NCBI Taxonomy" id="1798409"/>
    <lineage>
        <taxon>Bacteria</taxon>
        <taxon>Candidatus Harrisoniibacteriota</taxon>
    </lineage>
</organism>
<name>A0A1G1ZRV0_9BACT</name>
<accession>A0A1G1ZRV0</accession>
<reference evidence="8 9" key="1">
    <citation type="journal article" date="2016" name="Nat. Commun.">
        <title>Thousands of microbial genomes shed light on interconnected biogeochemical processes in an aquifer system.</title>
        <authorList>
            <person name="Anantharaman K."/>
            <person name="Brown C.T."/>
            <person name="Hug L.A."/>
            <person name="Sharon I."/>
            <person name="Castelle C.J."/>
            <person name="Probst A.J."/>
            <person name="Thomas B.C."/>
            <person name="Singh A."/>
            <person name="Wilkins M.J."/>
            <person name="Karaoz U."/>
            <person name="Brodie E.L."/>
            <person name="Williams K.H."/>
            <person name="Hubbard S.S."/>
            <person name="Banfield J.F."/>
        </authorList>
    </citation>
    <scope>NUCLEOTIDE SEQUENCE [LARGE SCALE GENOMIC DNA]</scope>
</reference>
<keyword evidence="3" id="KW-0540">Nuclease</keyword>
<dbReference type="Pfam" id="PF02130">
    <property type="entry name" value="YbeY"/>
    <property type="match status" value="1"/>
</dbReference>
<dbReference type="EMBL" id="MHJL01000034">
    <property type="protein sequence ID" value="OGY66846.1"/>
    <property type="molecule type" value="Genomic_DNA"/>
</dbReference>
<evidence type="ECO:0000256" key="6">
    <source>
        <dbReference type="ARBA" id="ARBA00022801"/>
    </source>
</evidence>
<dbReference type="NCBIfam" id="TIGR00043">
    <property type="entry name" value="rRNA maturation RNase YbeY"/>
    <property type="match status" value="1"/>
</dbReference>
<gene>
    <name evidence="8" type="ORF">A3I24_04110</name>
</gene>
<evidence type="ECO:0000256" key="4">
    <source>
        <dbReference type="ARBA" id="ARBA00022723"/>
    </source>
</evidence>
<evidence type="ECO:0000256" key="1">
    <source>
        <dbReference type="ARBA" id="ARBA00001947"/>
    </source>
</evidence>
<dbReference type="GO" id="GO:0006364">
    <property type="term" value="P:rRNA processing"/>
    <property type="evidence" value="ECO:0007669"/>
    <property type="project" value="InterPro"/>
</dbReference>
<dbReference type="InterPro" id="IPR002036">
    <property type="entry name" value="YbeY"/>
</dbReference>
<proteinExistence type="inferred from homology"/>
<sequence>MNRVVVLSLKKKFKKLEFKIQTLGRELLKAEKKDGFYFEVYLVDRAFMNKNVLAFPAPRFFNRPDIKQKNLGEIYLNPDYIRNEKLEIRNKELNFDKKLRYLLIHGFLHLLGYGHKKKGDTIIMQRKEAKLLSKFRN</sequence>
<comment type="caution">
    <text evidence="8">The sequence shown here is derived from an EMBL/GenBank/DDBJ whole genome shotgun (WGS) entry which is preliminary data.</text>
</comment>
<keyword evidence="7" id="KW-0862">Zinc</keyword>
<dbReference type="STRING" id="1798409.A3I24_04110"/>
<comment type="cofactor">
    <cofactor evidence="1">
        <name>Zn(2+)</name>
        <dbReference type="ChEBI" id="CHEBI:29105"/>
    </cofactor>
</comment>
<comment type="similarity">
    <text evidence="2">Belongs to the endoribonuclease YbeY family.</text>
</comment>
<dbReference type="GO" id="GO:0004222">
    <property type="term" value="F:metalloendopeptidase activity"/>
    <property type="evidence" value="ECO:0007669"/>
    <property type="project" value="InterPro"/>
</dbReference>
<evidence type="ECO:0000256" key="7">
    <source>
        <dbReference type="ARBA" id="ARBA00022833"/>
    </source>
</evidence>
<dbReference type="InterPro" id="IPR023091">
    <property type="entry name" value="MetalPrtase_cat_dom_sf_prd"/>
</dbReference>
<evidence type="ECO:0000256" key="5">
    <source>
        <dbReference type="ARBA" id="ARBA00022759"/>
    </source>
</evidence>
<dbReference type="InterPro" id="IPR020549">
    <property type="entry name" value="YbeY_CS"/>
</dbReference>
<keyword evidence="6" id="KW-0378">Hydrolase</keyword>
<dbReference type="AlphaFoldDB" id="A0A1G1ZRV0"/>
<evidence type="ECO:0000256" key="3">
    <source>
        <dbReference type="ARBA" id="ARBA00022722"/>
    </source>
</evidence>
<dbReference type="Gene3D" id="3.40.390.30">
    <property type="entry name" value="Metalloproteases ('zincins'), catalytic domain"/>
    <property type="match status" value="1"/>
</dbReference>
<dbReference type="Proteomes" id="UP000177690">
    <property type="component" value="Unassembled WGS sequence"/>
</dbReference>
<evidence type="ECO:0000313" key="9">
    <source>
        <dbReference type="Proteomes" id="UP000177690"/>
    </source>
</evidence>
<keyword evidence="5" id="KW-0255">Endonuclease</keyword>